<organism evidence="1 2">
    <name type="scientific">Daphnia magna</name>
    <dbReference type="NCBI Taxonomy" id="35525"/>
    <lineage>
        <taxon>Eukaryota</taxon>
        <taxon>Metazoa</taxon>
        <taxon>Ecdysozoa</taxon>
        <taxon>Arthropoda</taxon>
        <taxon>Crustacea</taxon>
        <taxon>Branchiopoda</taxon>
        <taxon>Diplostraca</taxon>
        <taxon>Cladocera</taxon>
        <taxon>Anomopoda</taxon>
        <taxon>Daphniidae</taxon>
        <taxon>Daphnia</taxon>
    </lineage>
</organism>
<keyword evidence="2" id="KW-1185">Reference proteome</keyword>
<dbReference type="AlphaFoldDB" id="A0A0N8DRE2"/>
<sequence>MTKRPNKVIRQVSRHDGNFSEDFLNKRRNEGEKKERKAFKRIGEGVESYFGVIAARQFWELPKTVLK</sequence>
<comment type="caution">
    <text evidence="1">The sequence shown here is derived from an EMBL/GenBank/DDBJ whole genome shotgun (WGS) entry which is preliminary data.</text>
</comment>
<dbReference type="Proteomes" id="UP000076858">
    <property type="component" value="Unassembled WGS sequence"/>
</dbReference>
<reference evidence="1 2" key="1">
    <citation type="submission" date="2016-03" db="EMBL/GenBank/DDBJ databases">
        <title>EvidentialGene: Evidence-directed Construction of Genes on Genomes.</title>
        <authorList>
            <person name="Gilbert D.G."/>
            <person name="Choi J.-H."/>
            <person name="Mockaitis K."/>
            <person name="Colbourne J."/>
            <person name="Pfrender M."/>
        </authorList>
    </citation>
    <scope>NUCLEOTIDE SEQUENCE [LARGE SCALE GENOMIC DNA]</scope>
    <source>
        <strain evidence="1 2">Xinb3</strain>
        <tissue evidence="1">Complete organism</tissue>
    </source>
</reference>
<name>A0A0N8DRE2_9CRUS</name>
<protein>
    <submittedName>
        <fullName evidence="1">Uncharacterized protein</fullName>
    </submittedName>
</protein>
<evidence type="ECO:0000313" key="1">
    <source>
        <dbReference type="EMBL" id="KZS21528.1"/>
    </source>
</evidence>
<gene>
    <name evidence="1" type="ORF">APZ42_011492</name>
</gene>
<evidence type="ECO:0000313" key="2">
    <source>
        <dbReference type="Proteomes" id="UP000076858"/>
    </source>
</evidence>
<proteinExistence type="predicted"/>
<accession>A0A0N8DRE2</accession>
<dbReference type="EMBL" id="LRGB01000024">
    <property type="protein sequence ID" value="KZS21528.1"/>
    <property type="molecule type" value="Genomic_DNA"/>
</dbReference>